<dbReference type="InterPro" id="IPR000866">
    <property type="entry name" value="AhpC/TSA"/>
</dbReference>
<evidence type="ECO:0000313" key="14">
    <source>
        <dbReference type="EMBL" id="GAN76204.1"/>
    </source>
</evidence>
<comment type="similarity">
    <text evidence="9">Belongs to the peroxiredoxin family. BCP/PrxQ subfamily.</text>
</comment>
<evidence type="ECO:0000256" key="8">
    <source>
        <dbReference type="ARBA" id="ARBA00032824"/>
    </source>
</evidence>
<dbReference type="SUPFAM" id="SSF52833">
    <property type="entry name" value="Thioredoxin-like"/>
    <property type="match status" value="1"/>
</dbReference>
<sequence length="231" mass="24658">MTLNTELAAFRACMLDRVGSDAPHVLASEAMLAESEHGRHAPQVGDVAPDFTLPDQNGVPVRLYDALRTGPVILTFYRGAWCPFCMIALRGLQRIAARAAAIPARILAVAPQDAATARQVAETHGLTFSLLSDTGAQVGKAWSLMFQLPEPLRPLYERLGHALPRMNACGTWAVPVTATYVIGQDGRITHAHIDPRVHVRMEPEDALAAARAAAPSAPPGAAESHTLHAAD</sequence>
<keyword evidence="7" id="KW-0676">Redox-active center</keyword>
<dbReference type="OrthoDB" id="9809746at2"/>
<feature type="compositionally biased region" description="Low complexity" evidence="12">
    <location>
        <begin position="208"/>
        <end position="222"/>
    </location>
</feature>
<evidence type="ECO:0000256" key="11">
    <source>
        <dbReference type="ARBA" id="ARBA00049091"/>
    </source>
</evidence>
<dbReference type="GO" id="GO:0008379">
    <property type="term" value="F:thioredoxin peroxidase activity"/>
    <property type="evidence" value="ECO:0007669"/>
    <property type="project" value="TreeGrafter"/>
</dbReference>
<reference evidence="14 15" key="1">
    <citation type="submission" date="2012-11" db="EMBL/GenBank/DDBJ databases">
        <title>Whole genome sequence of Acidisphaera rubrifaciens HS-AP3.</title>
        <authorList>
            <person name="Azuma Y."/>
            <person name="Higashiura N."/>
            <person name="Hirakawa H."/>
            <person name="Matsushita K."/>
        </authorList>
    </citation>
    <scope>NUCLEOTIDE SEQUENCE [LARGE SCALE GENOMIC DNA]</scope>
    <source>
        <strain evidence="14 15">HS-AP3</strain>
    </source>
</reference>
<dbReference type="InterPro" id="IPR050924">
    <property type="entry name" value="Peroxiredoxin_BCP/PrxQ"/>
</dbReference>
<evidence type="ECO:0000256" key="4">
    <source>
        <dbReference type="ARBA" id="ARBA00022862"/>
    </source>
</evidence>
<organism evidence="14 15">
    <name type="scientific">Acidisphaera rubrifaciens HS-AP3</name>
    <dbReference type="NCBI Taxonomy" id="1231350"/>
    <lineage>
        <taxon>Bacteria</taxon>
        <taxon>Pseudomonadati</taxon>
        <taxon>Pseudomonadota</taxon>
        <taxon>Alphaproteobacteria</taxon>
        <taxon>Acetobacterales</taxon>
        <taxon>Acetobacteraceae</taxon>
        <taxon>Acidisphaera</taxon>
    </lineage>
</organism>
<dbReference type="AlphaFoldDB" id="A0A0D6P5R0"/>
<dbReference type="CDD" id="cd02970">
    <property type="entry name" value="PRX_like2"/>
    <property type="match status" value="1"/>
</dbReference>
<evidence type="ECO:0000256" key="3">
    <source>
        <dbReference type="ARBA" id="ARBA00022559"/>
    </source>
</evidence>
<dbReference type="RefSeq" id="WP_048860005.1">
    <property type="nucleotide sequence ID" value="NZ_BANB01000075.1"/>
</dbReference>
<dbReference type="Pfam" id="PF00578">
    <property type="entry name" value="AhpC-TSA"/>
    <property type="match status" value="1"/>
</dbReference>
<dbReference type="GO" id="GO:0045454">
    <property type="term" value="P:cell redox homeostasis"/>
    <property type="evidence" value="ECO:0007669"/>
    <property type="project" value="TreeGrafter"/>
</dbReference>
<dbReference type="PANTHER" id="PTHR42801">
    <property type="entry name" value="THIOREDOXIN-DEPENDENT PEROXIDE REDUCTASE"/>
    <property type="match status" value="1"/>
</dbReference>
<protein>
    <recommendedName>
        <fullName evidence="2">thioredoxin-dependent peroxiredoxin</fullName>
        <ecNumber evidence="2">1.11.1.24</ecNumber>
    </recommendedName>
    <alternativeName>
        <fullName evidence="8">Thioredoxin peroxidase</fullName>
    </alternativeName>
    <alternativeName>
        <fullName evidence="10">Thioredoxin-dependent peroxiredoxin Bcp</fullName>
    </alternativeName>
</protein>
<evidence type="ECO:0000313" key="15">
    <source>
        <dbReference type="Proteomes" id="UP000032680"/>
    </source>
</evidence>
<dbReference type="PROSITE" id="PS51352">
    <property type="entry name" value="THIOREDOXIN_2"/>
    <property type="match status" value="1"/>
</dbReference>
<dbReference type="EC" id="1.11.1.24" evidence="2"/>
<dbReference type="InterPro" id="IPR036249">
    <property type="entry name" value="Thioredoxin-like_sf"/>
</dbReference>
<dbReference type="GO" id="GO:0005737">
    <property type="term" value="C:cytoplasm"/>
    <property type="evidence" value="ECO:0007669"/>
    <property type="project" value="TreeGrafter"/>
</dbReference>
<accession>A0A0D6P5R0</accession>
<evidence type="ECO:0000256" key="9">
    <source>
        <dbReference type="ARBA" id="ARBA00038489"/>
    </source>
</evidence>
<evidence type="ECO:0000256" key="7">
    <source>
        <dbReference type="ARBA" id="ARBA00023284"/>
    </source>
</evidence>
<comment type="caution">
    <text evidence="14">The sequence shown here is derived from an EMBL/GenBank/DDBJ whole genome shotgun (WGS) entry which is preliminary data.</text>
</comment>
<comment type="function">
    <text evidence="1">Thiol-specific peroxidase that catalyzes the reduction of hydrogen peroxide and organic hydroperoxides to water and alcohols, respectively. Plays a role in cell protection against oxidative stress by detoxifying peroxides and as sensor of hydrogen peroxide-mediated signaling events.</text>
</comment>
<evidence type="ECO:0000256" key="2">
    <source>
        <dbReference type="ARBA" id="ARBA00013017"/>
    </source>
</evidence>
<keyword evidence="3" id="KW-0575">Peroxidase</keyword>
<dbReference type="PANTHER" id="PTHR42801:SF7">
    <property type="entry name" value="SLL1159 PROTEIN"/>
    <property type="match status" value="1"/>
</dbReference>
<keyword evidence="4" id="KW-0049">Antioxidant</keyword>
<keyword evidence="6" id="KW-1015">Disulfide bond</keyword>
<evidence type="ECO:0000259" key="13">
    <source>
        <dbReference type="PROSITE" id="PS51352"/>
    </source>
</evidence>
<dbReference type="GO" id="GO:0034599">
    <property type="term" value="P:cellular response to oxidative stress"/>
    <property type="evidence" value="ECO:0007669"/>
    <property type="project" value="TreeGrafter"/>
</dbReference>
<feature type="region of interest" description="Disordered" evidence="12">
    <location>
        <begin position="208"/>
        <end position="231"/>
    </location>
</feature>
<dbReference type="EMBL" id="BANB01000075">
    <property type="protein sequence ID" value="GAN76204.1"/>
    <property type="molecule type" value="Genomic_DNA"/>
</dbReference>
<evidence type="ECO:0000256" key="10">
    <source>
        <dbReference type="ARBA" id="ARBA00042639"/>
    </source>
</evidence>
<feature type="domain" description="Thioredoxin" evidence="13">
    <location>
        <begin position="42"/>
        <end position="215"/>
    </location>
</feature>
<evidence type="ECO:0000256" key="1">
    <source>
        <dbReference type="ARBA" id="ARBA00003330"/>
    </source>
</evidence>
<dbReference type="InterPro" id="IPR013766">
    <property type="entry name" value="Thioredoxin_domain"/>
</dbReference>
<name>A0A0D6P5R0_9PROT</name>
<dbReference type="Gene3D" id="3.40.30.10">
    <property type="entry name" value="Glutaredoxin"/>
    <property type="match status" value="1"/>
</dbReference>
<evidence type="ECO:0000256" key="12">
    <source>
        <dbReference type="SAM" id="MobiDB-lite"/>
    </source>
</evidence>
<gene>
    <name evidence="14" type="ORF">Asru_0075_01</name>
</gene>
<dbReference type="Proteomes" id="UP000032680">
    <property type="component" value="Unassembled WGS sequence"/>
</dbReference>
<comment type="catalytic activity">
    <reaction evidence="11">
        <text>a hydroperoxide + [thioredoxin]-dithiol = an alcohol + [thioredoxin]-disulfide + H2O</text>
        <dbReference type="Rhea" id="RHEA:62620"/>
        <dbReference type="Rhea" id="RHEA-COMP:10698"/>
        <dbReference type="Rhea" id="RHEA-COMP:10700"/>
        <dbReference type="ChEBI" id="CHEBI:15377"/>
        <dbReference type="ChEBI" id="CHEBI:29950"/>
        <dbReference type="ChEBI" id="CHEBI:30879"/>
        <dbReference type="ChEBI" id="CHEBI:35924"/>
        <dbReference type="ChEBI" id="CHEBI:50058"/>
        <dbReference type="EC" id="1.11.1.24"/>
    </reaction>
</comment>
<keyword evidence="5" id="KW-0560">Oxidoreductase</keyword>
<evidence type="ECO:0000256" key="5">
    <source>
        <dbReference type="ARBA" id="ARBA00023002"/>
    </source>
</evidence>
<keyword evidence="15" id="KW-1185">Reference proteome</keyword>
<evidence type="ECO:0000256" key="6">
    <source>
        <dbReference type="ARBA" id="ARBA00023157"/>
    </source>
</evidence>
<proteinExistence type="inferred from homology"/>